<accession>A0A1G4J9E4</accession>
<keyword evidence="5" id="KW-0131">Cell cycle</keyword>
<dbReference type="GO" id="GO:0031625">
    <property type="term" value="F:ubiquitin protein ligase binding"/>
    <property type="evidence" value="ECO:0007669"/>
    <property type="project" value="InterPro"/>
</dbReference>
<dbReference type="InterPro" id="IPR057975">
    <property type="entry name" value="TPR_ANAPC2"/>
</dbReference>
<dbReference type="SUPFAM" id="SSF75632">
    <property type="entry name" value="Cullin homology domain"/>
    <property type="match status" value="1"/>
</dbReference>
<name>A0A1G4J9E4_9SACH</name>
<evidence type="ECO:0000256" key="1">
    <source>
        <dbReference type="ARBA" id="ARBA00016068"/>
    </source>
</evidence>
<dbReference type="SMART" id="SM01013">
    <property type="entry name" value="APC2"/>
    <property type="match status" value="1"/>
</dbReference>
<keyword evidence="2" id="KW-0132">Cell division</keyword>
<evidence type="ECO:0000313" key="9">
    <source>
        <dbReference type="Proteomes" id="UP000189911"/>
    </source>
</evidence>
<dbReference type="GO" id="GO:0007091">
    <property type="term" value="P:metaphase/anaphase transition of mitotic cell cycle"/>
    <property type="evidence" value="ECO:0007669"/>
    <property type="project" value="TreeGrafter"/>
</dbReference>
<dbReference type="PANTHER" id="PTHR45957">
    <property type="entry name" value="ANAPHASE-PROMOTING COMPLEX SUBUNIT 2"/>
    <property type="match status" value="1"/>
</dbReference>
<dbReference type="SUPFAM" id="SSF46785">
    <property type="entry name" value="Winged helix' DNA-binding domain"/>
    <property type="match status" value="1"/>
</dbReference>
<dbReference type="InterPro" id="IPR036388">
    <property type="entry name" value="WH-like_DNA-bd_sf"/>
</dbReference>
<dbReference type="InterPro" id="IPR036390">
    <property type="entry name" value="WH_DNA-bd_sf"/>
</dbReference>
<reference evidence="9" key="1">
    <citation type="submission" date="2016-03" db="EMBL/GenBank/DDBJ databases">
        <authorList>
            <person name="Devillers Hugo."/>
        </authorList>
    </citation>
    <scope>NUCLEOTIDE SEQUENCE [LARGE SCALE GENOMIC DNA]</scope>
</reference>
<dbReference type="InterPro" id="IPR059120">
    <property type="entry name" value="Cullin-like_AB"/>
</dbReference>
<evidence type="ECO:0000256" key="3">
    <source>
        <dbReference type="ARBA" id="ARBA00022776"/>
    </source>
</evidence>
<dbReference type="GO" id="GO:0005680">
    <property type="term" value="C:anaphase-promoting complex"/>
    <property type="evidence" value="ECO:0007669"/>
    <property type="project" value="TreeGrafter"/>
</dbReference>
<protein>
    <recommendedName>
        <fullName evidence="1">Anaphase-promoting complex subunit 2</fullName>
    </recommendedName>
</protein>
<comment type="similarity">
    <text evidence="6">Belongs to the cullin family.</text>
</comment>
<dbReference type="InterPro" id="IPR016158">
    <property type="entry name" value="Cullin_homology"/>
</dbReference>
<gene>
    <name evidence="8" type="ORF">LANO_0C07668G</name>
</gene>
<dbReference type="Pfam" id="PF25773">
    <property type="entry name" value="TPR_ANAPC2"/>
    <property type="match status" value="1"/>
</dbReference>
<dbReference type="PANTHER" id="PTHR45957:SF1">
    <property type="entry name" value="ANAPHASE-PROMOTING COMPLEX SUBUNIT 2"/>
    <property type="match status" value="1"/>
</dbReference>
<evidence type="ECO:0000256" key="2">
    <source>
        <dbReference type="ARBA" id="ARBA00022618"/>
    </source>
</evidence>
<dbReference type="AlphaFoldDB" id="A0A1G4J9E4"/>
<dbReference type="Pfam" id="PF08672">
    <property type="entry name" value="ANAPC2"/>
    <property type="match status" value="1"/>
</dbReference>
<proteinExistence type="inferred from homology"/>
<keyword evidence="4" id="KW-0833">Ubl conjugation pathway</keyword>
<evidence type="ECO:0000313" key="8">
    <source>
        <dbReference type="EMBL" id="SCU86341.1"/>
    </source>
</evidence>
<evidence type="ECO:0000256" key="5">
    <source>
        <dbReference type="ARBA" id="ARBA00023306"/>
    </source>
</evidence>
<keyword evidence="9" id="KW-1185">Reference proteome</keyword>
<dbReference type="GO" id="GO:0070979">
    <property type="term" value="P:protein K11-linked ubiquitination"/>
    <property type="evidence" value="ECO:0007669"/>
    <property type="project" value="TreeGrafter"/>
</dbReference>
<evidence type="ECO:0000256" key="4">
    <source>
        <dbReference type="ARBA" id="ARBA00022786"/>
    </source>
</evidence>
<dbReference type="InterPro" id="IPR036317">
    <property type="entry name" value="Cullin_homology_sf"/>
</dbReference>
<feature type="domain" description="Cullin family profile" evidence="7">
    <location>
        <begin position="459"/>
        <end position="667"/>
    </location>
</feature>
<dbReference type="EMBL" id="LT598446">
    <property type="protein sequence ID" value="SCU86341.1"/>
    <property type="molecule type" value="Genomic_DNA"/>
</dbReference>
<dbReference type="Proteomes" id="UP000189911">
    <property type="component" value="Chromosome C"/>
</dbReference>
<dbReference type="GO" id="GO:0051301">
    <property type="term" value="P:cell division"/>
    <property type="evidence" value="ECO:0007669"/>
    <property type="project" value="UniProtKB-KW"/>
</dbReference>
<dbReference type="SMART" id="SM00182">
    <property type="entry name" value="CULLIN"/>
    <property type="match status" value="1"/>
</dbReference>
<dbReference type="Gene3D" id="3.30.230.130">
    <property type="entry name" value="Cullin, Chain C, Domain 2"/>
    <property type="match status" value="1"/>
</dbReference>
<dbReference type="InterPro" id="IPR044554">
    <property type="entry name" value="ANAPC2"/>
</dbReference>
<evidence type="ECO:0000256" key="6">
    <source>
        <dbReference type="PROSITE-ProRule" id="PRU00330"/>
    </source>
</evidence>
<dbReference type="InterPro" id="IPR014786">
    <property type="entry name" value="ANAPC2_C"/>
</dbReference>
<dbReference type="GO" id="GO:0006511">
    <property type="term" value="P:ubiquitin-dependent protein catabolic process"/>
    <property type="evidence" value="ECO:0007669"/>
    <property type="project" value="InterPro"/>
</dbReference>
<dbReference type="OrthoDB" id="5581181at2759"/>
<organism evidence="8 9">
    <name type="scientific">Lachancea nothofagi CBS 11611</name>
    <dbReference type="NCBI Taxonomy" id="1266666"/>
    <lineage>
        <taxon>Eukaryota</taxon>
        <taxon>Fungi</taxon>
        <taxon>Dikarya</taxon>
        <taxon>Ascomycota</taxon>
        <taxon>Saccharomycotina</taxon>
        <taxon>Saccharomycetes</taxon>
        <taxon>Saccharomycetales</taxon>
        <taxon>Saccharomycetaceae</taxon>
        <taxon>Lachancea</taxon>
    </lineage>
</organism>
<dbReference type="Pfam" id="PF26557">
    <property type="entry name" value="Cullin_AB"/>
    <property type="match status" value="1"/>
</dbReference>
<keyword evidence="3" id="KW-0498">Mitosis</keyword>
<evidence type="ECO:0000259" key="7">
    <source>
        <dbReference type="PROSITE" id="PS50069"/>
    </source>
</evidence>
<dbReference type="Gene3D" id="1.10.10.10">
    <property type="entry name" value="Winged helix-like DNA-binding domain superfamily/Winged helix DNA-binding domain"/>
    <property type="match status" value="1"/>
</dbReference>
<dbReference type="PROSITE" id="PS50069">
    <property type="entry name" value="CULLIN_2"/>
    <property type="match status" value="1"/>
</dbReference>
<sequence>MPMPKTTISSRSMNHFNEGLRLEEQLHNALGDLDANFGDDLEGMLTWINPNEPKSNHQLRPPIMRIKSAIKTLVNIRIVQEPFLDLLRHYMIYQTRKHFFLNFQSLMSFKDIQKLERYYEFPLRFLELFGPGEWAEEINGLRNYLIFHHPTLKQNVRLRFEQLMLEDDFEMACKIYDWLCQAEGGFLTHLLVDVVLMKVRLFSAKTMGTVWTKRFVIMETYNQFISNYWTVFSGMLQCPEDDHEITNEIYKCFEEEFIKIRTKQVFDLFVTEYPISKPTLLELRTVLKSPTKYTQLITEFLCQFEAKRLKPSVTTTEILLSYVKAIKSILIVDVSFRYFQLLTNFVRPYLMERRDTVVTFLYAMLGLDASEIKGASQTPAHMNIALQLSAELKDSHQPISTSMLGSSCQNTVERSPVLNPNAPICQQVINYYLQWTPEPSDSIQASNDDALMSKGLFDIVVELFDSRDVIIAEFLALFTEKLLNLKGYKLEHNWVRSLKILKQKFDFKKYPNAQDVSNVNNIDVMLRDIKHSEELCLDMHNLPNLNPNIIPKIISYLFWGAASDFSYHSQDVKLPLDLDNDLKKYKEAYSEIKKGRKLRLHQEQSTVEINLKFADGRTSVYKVPMEEAIILSCFSSPTDSTGLSQKEISEKTSMEKLHVDRILSFWVNSSVLFYDDKADVYKALEHRDHMKNMTSIKHAGTEGSAHRPKHDTSGAMDLQQKEFIDSMQKIWPFIKGMLTNLGSMKVEKIHSFLKMAVPKELRFTATVSQLESYLSILVDENKLVSSPNGAFKLVK</sequence>